<protein>
    <submittedName>
        <fullName evidence="6 7">Endonuclease III</fullName>
    </submittedName>
</protein>
<dbReference type="PIRSF" id="PIRSF001435">
    <property type="entry name" value="Nth"/>
    <property type="match status" value="1"/>
</dbReference>
<reference evidence="7 8" key="1">
    <citation type="submission" date="2017-08" db="EMBL/GenBank/DDBJ databases">
        <title>Draft genome sequences of 64 type strains of genus Staph aureus.</title>
        <authorList>
            <person name="Cole K."/>
            <person name="Golubchik T."/>
            <person name="Russell J."/>
            <person name="Foster D."/>
            <person name="Llewelyn M."/>
            <person name="Wilson D."/>
            <person name="Crook D."/>
            <person name="Paul J."/>
        </authorList>
    </citation>
    <scope>NUCLEOTIDE SEQUENCE [LARGE SCALE GENOMIC DNA]</scope>
    <source>
        <strain evidence="7 8">NCTC 12101</strain>
    </source>
</reference>
<dbReference type="Pfam" id="PF00730">
    <property type="entry name" value="HhH-GPD"/>
    <property type="match status" value="1"/>
</dbReference>
<dbReference type="GO" id="GO:0051539">
    <property type="term" value="F:4 iron, 4 sulfur cluster binding"/>
    <property type="evidence" value="ECO:0007669"/>
    <property type="project" value="UniProtKB-KW"/>
</dbReference>
<name>A0AAP8TTS0_9STAP</name>
<accession>A0AAP8TTS0</accession>
<evidence type="ECO:0000313" key="6">
    <source>
        <dbReference type="EMBL" id="MDN4533679.1"/>
    </source>
</evidence>
<dbReference type="RefSeq" id="WP_059107412.1">
    <property type="nucleotide sequence ID" value="NZ_AP024589.1"/>
</dbReference>
<keyword evidence="1" id="KW-0004">4Fe-4S</keyword>
<evidence type="ECO:0000259" key="5">
    <source>
        <dbReference type="SMART" id="SM00478"/>
    </source>
</evidence>
<dbReference type="SMART" id="SM00478">
    <property type="entry name" value="ENDO3c"/>
    <property type="match status" value="1"/>
</dbReference>
<proteinExistence type="predicted"/>
<dbReference type="Proteomes" id="UP000242470">
    <property type="component" value="Unassembled WGS sequence"/>
</dbReference>
<keyword evidence="4" id="KW-0411">Iron-sulfur</keyword>
<evidence type="ECO:0000256" key="2">
    <source>
        <dbReference type="ARBA" id="ARBA00022723"/>
    </source>
</evidence>
<dbReference type="SUPFAM" id="SSF48150">
    <property type="entry name" value="DNA-glycosylase"/>
    <property type="match status" value="1"/>
</dbReference>
<dbReference type="GO" id="GO:0006284">
    <property type="term" value="P:base-excision repair"/>
    <property type="evidence" value="ECO:0007669"/>
    <property type="project" value="InterPro"/>
</dbReference>
<comment type="caution">
    <text evidence="7">The sequence shown here is derived from an EMBL/GenBank/DDBJ whole genome shotgun (WGS) entry which is preliminary data.</text>
</comment>
<dbReference type="PANTHER" id="PTHR10359:SF19">
    <property type="entry name" value="DNA REPAIR GLYCOSYLASE MJ1434-RELATED"/>
    <property type="match status" value="1"/>
</dbReference>
<dbReference type="AlphaFoldDB" id="A0AAP8TTS0"/>
<dbReference type="EMBL" id="PPQW01000009">
    <property type="protein sequence ID" value="PNZ68824.1"/>
    <property type="molecule type" value="Genomic_DNA"/>
</dbReference>
<dbReference type="InterPro" id="IPR003265">
    <property type="entry name" value="HhH-GPD_domain"/>
</dbReference>
<keyword evidence="7" id="KW-0255">Endonuclease</keyword>
<keyword evidence="7" id="KW-0540">Nuclease</keyword>
<dbReference type="GO" id="GO:0004519">
    <property type="term" value="F:endonuclease activity"/>
    <property type="evidence" value="ECO:0007669"/>
    <property type="project" value="UniProtKB-KW"/>
</dbReference>
<dbReference type="GeneID" id="64981402"/>
<keyword evidence="2" id="KW-0479">Metal-binding</keyword>
<keyword evidence="3" id="KW-0408">Iron</keyword>
<evidence type="ECO:0000256" key="4">
    <source>
        <dbReference type="ARBA" id="ARBA00023014"/>
    </source>
</evidence>
<feature type="domain" description="HhH-GPD" evidence="5">
    <location>
        <begin position="35"/>
        <end position="192"/>
    </location>
</feature>
<evidence type="ECO:0000313" key="7">
    <source>
        <dbReference type="EMBL" id="PNZ68824.1"/>
    </source>
</evidence>
<sequence length="211" mass="24456">MLSTEALYQTLKQHMGPQGWWPASTKIEVILGAILVQNTNWRNAELALNALKDETDLDPDAICKLDEAQLQQLVRSSGFYKNKAKSIHTVLTWLQSYRYDYKAISEAYGESLRNALLQLRGVGDETADVLLVYIFDRVEFIPDSYTRRIFAKLGYPDTESYKKFKKYITLPEDFTAQDANEFHALLDNFGKNYFNGNDTERYTFLDPYFEK</sequence>
<dbReference type="GO" id="GO:0046872">
    <property type="term" value="F:metal ion binding"/>
    <property type="evidence" value="ECO:0007669"/>
    <property type="project" value="UniProtKB-KW"/>
</dbReference>
<evidence type="ECO:0000256" key="3">
    <source>
        <dbReference type="ARBA" id="ARBA00023004"/>
    </source>
</evidence>
<dbReference type="PANTHER" id="PTHR10359">
    <property type="entry name" value="A/G-SPECIFIC ADENINE GLYCOSYLASE/ENDONUCLEASE III"/>
    <property type="match status" value="1"/>
</dbReference>
<evidence type="ECO:0000256" key="1">
    <source>
        <dbReference type="ARBA" id="ARBA00022485"/>
    </source>
</evidence>
<organism evidence="7 8">
    <name type="scientific">Staphylococcus auricularis</name>
    <dbReference type="NCBI Taxonomy" id="29379"/>
    <lineage>
        <taxon>Bacteria</taxon>
        <taxon>Bacillati</taxon>
        <taxon>Bacillota</taxon>
        <taxon>Bacilli</taxon>
        <taxon>Bacillales</taxon>
        <taxon>Staphylococcaceae</taxon>
        <taxon>Staphylococcus</taxon>
    </lineage>
</organism>
<gene>
    <name evidence="7" type="ORF">CD158_02530</name>
    <name evidence="6" type="ORF">QYH67_08920</name>
</gene>
<reference evidence="6" key="2">
    <citation type="submission" date="2023-07" db="EMBL/GenBank/DDBJ databases">
        <title>Evaluation of the beneficial properties of pineapple isolates.</title>
        <authorList>
            <person name="Adefiranye O."/>
        </authorList>
    </citation>
    <scope>NUCLEOTIDE SEQUENCE</scope>
    <source>
        <strain evidence="6">PAPLE_T1</strain>
    </source>
</reference>
<dbReference type="Gene3D" id="1.10.340.30">
    <property type="entry name" value="Hypothetical protein, domain 2"/>
    <property type="match status" value="1"/>
</dbReference>
<dbReference type="CDD" id="cd00056">
    <property type="entry name" value="ENDO3c"/>
    <property type="match status" value="1"/>
</dbReference>
<keyword evidence="7" id="KW-0378">Hydrolase</keyword>
<dbReference type="Proteomes" id="UP001171687">
    <property type="component" value="Unassembled WGS sequence"/>
</dbReference>
<evidence type="ECO:0000313" key="8">
    <source>
        <dbReference type="Proteomes" id="UP000242470"/>
    </source>
</evidence>
<dbReference type="EMBL" id="JAUHQC010000011">
    <property type="protein sequence ID" value="MDN4533679.1"/>
    <property type="molecule type" value="Genomic_DNA"/>
</dbReference>
<dbReference type="InterPro" id="IPR011257">
    <property type="entry name" value="DNA_glycosylase"/>
</dbReference>